<keyword evidence="3" id="KW-1185">Reference proteome</keyword>
<dbReference type="EMBL" id="RYZW01000171">
    <property type="protein sequence ID" value="TDZ39756.1"/>
    <property type="molecule type" value="Genomic_DNA"/>
</dbReference>
<feature type="compositionally biased region" description="Basic and acidic residues" evidence="1">
    <location>
        <begin position="589"/>
        <end position="600"/>
    </location>
</feature>
<accession>A0A4R8QR34</accession>
<evidence type="ECO:0000256" key="1">
    <source>
        <dbReference type="SAM" id="MobiDB-lite"/>
    </source>
</evidence>
<feature type="compositionally biased region" description="Low complexity" evidence="1">
    <location>
        <begin position="44"/>
        <end position="70"/>
    </location>
</feature>
<feature type="compositionally biased region" description="Low complexity" evidence="1">
    <location>
        <begin position="152"/>
        <end position="179"/>
    </location>
</feature>
<organism evidence="2 3">
    <name type="scientific">Colletotrichum trifolii</name>
    <dbReference type="NCBI Taxonomy" id="5466"/>
    <lineage>
        <taxon>Eukaryota</taxon>
        <taxon>Fungi</taxon>
        <taxon>Dikarya</taxon>
        <taxon>Ascomycota</taxon>
        <taxon>Pezizomycotina</taxon>
        <taxon>Sordariomycetes</taxon>
        <taxon>Hypocreomycetidae</taxon>
        <taxon>Glomerellales</taxon>
        <taxon>Glomerellaceae</taxon>
        <taxon>Colletotrichum</taxon>
        <taxon>Colletotrichum orbiculare species complex</taxon>
    </lineage>
</organism>
<proteinExistence type="predicted"/>
<feature type="compositionally biased region" description="Polar residues" evidence="1">
    <location>
        <begin position="16"/>
        <end position="35"/>
    </location>
</feature>
<feature type="compositionally biased region" description="Polar residues" evidence="1">
    <location>
        <begin position="252"/>
        <end position="261"/>
    </location>
</feature>
<protein>
    <submittedName>
        <fullName evidence="2">Uncharacterized protein</fullName>
    </submittedName>
</protein>
<reference evidence="2 3" key="1">
    <citation type="submission" date="2018-12" db="EMBL/GenBank/DDBJ databases">
        <title>Genome sequence and assembly of Colletotrichum trifolii.</title>
        <authorList>
            <person name="Gan P."/>
            <person name="Shirasu K."/>
        </authorList>
    </citation>
    <scope>NUCLEOTIDE SEQUENCE [LARGE SCALE GENOMIC DNA]</scope>
    <source>
        <strain evidence="2 3">543-2</strain>
    </source>
</reference>
<feature type="region of interest" description="Disordered" evidence="1">
    <location>
        <begin position="589"/>
        <end position="609"/>
    </location>
</feature>
<dbReference type="STRING" id="5466.A0A4R8QR34"/>
<feature type="compositionally biased region" description="Polar residues" evidence="1">
    <location>
        <begin position="118"/>
        <end position="132"/>
    </location>
</feature>
<gene>
    <name evidence="2" type="ORF">CTRI78_v010466</name>
</gene>
<feature type="compositionally biased region" description="Low complexity" evidence="1">
    <location>
        <begin position="262"/>
        <end position="290"/>
    </location>
</feature>
<feature type="region of interest" description="Disordered" evidence="1">
    <location>
        <begin position="1"/>
        <end position="305"/>
    </location>
</feature>
<name>A0A4R8QR34_COLTR</name>
<sequence>MSSSLARTRSLRKPAQGSTTDLPSTASGAPTQRPVSPSRLPGPRSAALARSATRTVSSGSLNEAAAAAAAAKKKKTNPISSLLSRTSSTRQSATANLSSRQKDATSSGTGPSSAPSTRPTVSSSLARTSSTREPALTRARHPASASTTSLVGSAASASSRPTTSGTGSTTSTRPTTSGGVPSPKRPTPASGPGHVRARSVATLNGSTVLRPPPQLTSSSASVAPKPRPTSLYGAPSNSSTSSLKPRPPSATDRPTSSKSHLSSAPSTRPARAASTSLKQPPKPSSHPQQPTRASPTSPPRNKPLLKPAFTTLQQHYSPAKNLAPKPSTASILAPPSPSKLPTNVALSAETSRLQTELLQLHLLHRDLPSVTSQYHASAKSTLAARHSALAKSSRDLVSLESQAAEHRNVAALHKWASSSSSSSSSAAPGRGGALEHKIQHLDALLTTLWSLDAPGGKHHRLVRLFERWAATLPDLETARDKADSQADPSALLDANLDVRFGGGLDARWKEECAALVRRLEGWDRQLRDLEYTGEEETGEGGGAAQVSSLKRMLDGCGSLVRDMLAELAVMEEIEKAAVERETEWIKKMNRQGDDGRRDTPRAGAVWRVV</sequence>
<dbReference type="AlphaFoldDB" id="A0A4R8QR34"/>
<feature type="region of interest" description="Disordered" evidence="1">
    <location>
        <begin position="319"/>
        <end position="342"/>
    </location>
</feature>
<feature type="compositionally biased region" description="Low complexity" evidence="1">
    <location>
        <begin position="104"/>
        <end position="117"/>
    </location>
</feature>
<feature type="compositionally biased region" description="Low complexity" evidence="1">
    <location>
        <begin position="80"/>
        <end position="90"/>
    </location>
</feature>
<dbReference type="Proteomes" id="UP000295703">
    <property type="component" value="Unassembled WGS sequence"/>
</dbReference>
<comment type="caution">
    <text evidence="2">The sequence shown here is derived from an EMBL/GenBank/DDBJ whole genome shotgun (WGS) entry which is preliminary data.</text>
</comment>
<evidence type="ECO:0000313" key="2">
    <source>
        <dbReference type="EMBL" id="TDZ39756.1"/>
    </source>
</evidence>
<evidence type="ECO:0000313" key="3">
    <source>
        <dbReference type="Proteomes" id="UP000295703"/>
    </source>
</evidence>